<evidence type="ECO:0000313" key="1">
    <source>
        <dbReference type="Proteomes" id="UP000492821"/>
    </source>
</evidence>
<proteinExistence type="predicted"/>
<accession>A0A7E4VJD8</accession>
<reference evidence="2" key="2">
    <citation type="submission" date="2020-10" db="UniProtKB">
        <authorList>
            <consortium name="WormBaseParasite"/>
        </authorList>
    </citation>
    <scope>IDENTIFICATION</scope>
</reference>
<dbReference type="WBParaSite" id="Pan_g21606.t1">
    <property type="protein sequence ID" value="Pan_g21606.t1"/>
    <property type="gene ID" value="Pan_g21606"/>
</dbReference>
<keyword evidence="1" id="KW-1185">Reference proteome</keyword>
<dbReference type="Proteomes" id="UP000492821">
    <property type="component" value="Unassembled WGS sequence"/>
</dbReference>
<reference evidence="1" key="1">
    <citation type="journal article" date="2013" name="Genetics">
        <title>The draft genome and transcriptome of Panagrellus redivivus are shaped by the harsh demands of a free-living lifestyle.</title>
        <authorList>
            <person name="Srinivasan J."/>
            <person name="Dillman A.R."/>
            <person name="Macchietto M.G."/>
            <person name="Heikkinen L."/>
            <person name="Lakso M."/>
            <person name="Fracchia K.M."/>
            <person name="Antoshechkin I."/>
            <person name="Mortazavi A."/>
            <person name="Wong G."/>
            <person name="Sternberg P.W."/>
        </authorList>
    </citation>
    <scope>NUCLEOTIDE SEQUENCE [LARGE SCALE GENOMIC DNA]</scope>
    <source>
        <strain evidence="1">MT8872</strain>
    </source>
</reference>
<name>A0A7E4VJD8_PANRE</name>
<organism evidence="1 2">
    <name type="scientific">Panagrellus redivivus</name>
    <name type="common">Microworm</name>
    <dbReference type="NCBI Taxonomy" id="6233"/>
    <lineage>
        <taxon>Eukaryota</taxon>
        <taxon>Metazoa</taxon>
        <taxon>Ecdysozoa</taxon>
        <taxon>Nematoda</taxon>
        <taxon>Chromadorea</taxon>
        <taxon>Rhabditida</taxon>
        <taxon>Tylenchina</taxon>
        <taxon>Panagrolaimomorpha</taxon>
        <taxon>Panagrolaimoidea</taxon>
        <taxon>Panagrolaimidae</taxon>
        <taxon>Panagrellus</taxon>
    </lineage>
</organism>
<sequence length="282" mass="32779">MFLCLTRLKKRINSANSRLQRIIDQIQVICNIQQLFELRTELLRGPNMGLCLKIIAIDVMGQIDVFLDKFKGIEPLPFNDLPYECQNRLVALFPPPDLVSFKLAGKTATKYANKRGMFSACLSIIRNSIHYENTRNTYGKNKYYDISSTNLFLNLSSCYVQTGLYLNLDSTEKFDRTIELVRSCDYTCLTLQGPYTYKHAIYLMRVSKNVQHVCLSIGIQIEIEDYEDYYEAIVQWLNSHGDAIMYVNCFYCDSKPLYFIFQDYYLLQEFRCYISGSIGGTY</sequence>
<evidence type="ECO:0000313" key="2">
    <source>
        <dbReference type="WBParaSite" id="Pan_g21606.t1"/>
    </source>
</evidence>
<dbReference type="AlphaFoldDB" id="A0A7E4VJD8"/>
<protein>
    <submittedName>
        <fullName evidence="2">FBA_2 domain-containing protein</fullName>
    </submittedName>
</protein>